<name>A0ABM0MQD5_SACKO</name>
<comment type="similarity">
    <text evidence="8">Belongs to the G-protein coupled receptor 1 family.</text>
</comment>
<dbReference type="InterPro" id="IPR017452">
    <property type="entry name" value="GPCR_Rhodpsn_7TM"/>
</dbReference>
<dbReference type="InterPro" id="IPR000276">
    <property type="entry name" value="GPCR_Rhodpsn"/>
</dbReference>
<evidence type="ECO:0000313" key="12">
    <source>
        <dbReference type="RefSeq" id="XP_006822226.1"/>
    </source>
</evidence>
<feature type="transmembrane region" description="Helical" evidence="9">
    <location>
        <begin position="132"/>
        <end position="152"/>
    </location>
</feature>
<keyword evidence="6 8" id="KW-0675">Receptor</keyword>
<evidence type="ECO:0000256" key="4">
    <source>
        <dbReference type="ARBA" id="ARBA00023040"/>
    </source>
</evidence>
<sequence length="322" mass="36286">MSANMTTPASALQANITGNNSANDTSHGYRLNMWANYPAVPPLLTFLWAVLMIVGVVGNLGFIYVPGEIRNLYYYADDSLWLNKGYCIVMNTISSPCQYASLFTMTVIAFERYFAICRPFKMSGVTNKKGRAFRFIAFIWIMGIIVSVPTYLTCNQNISQSQNKNLLIALFVIRLITFVPSMVLVAVLYIQVGRALTERTNKGSGKDEQVRNERKQVVRMLVVTAVVFFLCMIPTQVYTLITTMSVFGITKYPTFNVGLSMFAINKTLMYINSAANPIIYNAMSSKYRVAFKEALGPLCCCVEQRSKQKYYYDTSNHTMVTM</sequence>
<organism evidence="11 12">
    <name type="scientific">Saccoglossus kowalevskii</name>
    <name type="common">Acorn worm</name>
    <dbReference type="NCBI Taxonomy" id="10224"/>
    <lineage>
        <taxon>Eukaryota</taxon>
        <taxon>Metazoa</taxon>
        <taxon>Hemichordata</taxon>
        <taxon>Enteropneusta</taxon>
        <taxon>Harrimaniidae</taxon>
        <taxon>Saccoglossus</taxon>
    </lineage>
</organism>
<evidence type="ECO:0000313" key="11">
    <source>
        <dbReference type="Proteomes" id="UP000694865"/>
    </source>
</evidence>
<keyword evidence="5 9" id="KW-0472">Membrane</keyword>
<gene>
    <name evidence="12" type="primary">LOC100369579</name>
</gene>
<dbReference type="GeneID" id="100369579"/>
<dbReference type="PANTHER" id="PTHR24243:SF208">
    <property type="entry name" value="PYROKININ-1 RECEPTOR"/>
    <property type="match status" value="1"/>
</dbReference>
<keyword evidence="2 8" id="KW-0812">Transmembrane</keyword>
<dbReference type="Gene3D" id="1.20.1070.10">
    <property type="entry name" value="Rhodopsin 7-helix transmembrane proteins"/>
    <property type="match status" value="1"/>
</dbReference>
<protein>
    <submittedName>
        <fullName evidence="12">Neuropeptides capa receptor-like</fullName>
    </submittedName>
</protein>
<keyword evidence="3 9" id="KW-1133">Transmembrane helix</keyword>
<proteinExistence type="inferred from homology"/>
<dbReference type="PROSITE" id="PS50262">
    <property type="entry name" value="G_PROTEIN_RECEP_F1_2"/>
    <property type="match status" value="1"/>
</dbReference>
<evidence type="ECO:0000256" key="2">
    <source>
        <dbReference type="ARBA" id="ARBA00022692"/>
    </source>
</evidence>
<keyword evidence="11" id="KW-1185">Reference proteome</keyword>
<dbReference type="PRINTS" id="PR00237">
    <property type="entry name" value="GPCRRHODOPSN"/>
</dbReference>
<feature type="transmembrane region" description="Helical" evidence="9">
    <location>
        <begin position="43"/>
        <end position="65"/>
    </location>
</feature>
<dbReference type="SUPFAM" id="SSF81321">
    <property type="entry name" value="Family A G protein-coupled receptor-like"/>
    <property type="match status" value="1"/>
</dbReference>
<accession>A0ABM0MQD5</accession>
<evidence type="ECO:0000256" key="9">
    <source>
        <dbReference type="SAM" id="Phobius"/>
    </source>
</evidence>
<dbReference type="Proteomes" id="UP000694865">
    <property type="component" value="Unplaced"/>
</dbReference>
<dbReference type="PANTHER" id="PTHR24243">
    <property type="entry name" value="G-PROTEIN COUPLED RECEPTOR"/>
    <property type="match status" value="1"/>
</dbReference>
<feature type="transmembrane region" description="Helical" evidence="9">
    <location>
        <begin position="172"/>
        <end position="196"/>
    </location>
</feature>
<keyword evidence="4 8" id="KW-0297">G-protein coupled receptor</keyword>
<feature type="domain" description="G-protein coupled receptors family 1 profile" evidence="10">
    <location>
        <begin position="81"/>
        <end position="280"/>
    </location>
</feature>
<evidence type="ECO:0000256" key="1">
    <source>
        <dbReference type="ARBA" id="ARBA00004141"/>
    </source>
</evidence>
<feature type="transmembrane region" description="Helical" evidence="9">
    <location>
        <begin position="217"/>
        <end position="241"/>
    </location>
</feature>
<keyword evidence="7 8" id="KW-0807">Transducer</keyword>
<evidence type="ECO:0000256" key="6">
    <source>
        <dbReference type="ARBA" id="ARBA00023170"/>
    </source>
</evidence>
<evidence type="ECO:0000256" key="7">
    <source>
        <dbReference type="ARBA" id="ARBA00023224"/>
    </source>
</evidence>
<reference evidence="12" key="1">
    <citation type="submission" date="2025-08" db="UniProtKB">
        <authorList>
            <consortium name="RefSeq"/>
        </authorList>
    </citation>
    <scope>IDENTIFICATION</scope>
    <source>
        <tissue evidence="12">Testes</tissue>
    </source>
</reference>
<dbReference type="RefSeq" id="XP_006822226.1">
    <property type="nucleotide sequence ID" value="XM_006822163.1"/>
</dbReference>
<dbReference type="CDD" id="cd00637">
    <property type="entry name" value="7tm_classA_rhodopsin-like"/>
    <property type="match status" value="1"/>
</dbReference>
<evidence type="ECO:0000256" key="8">
    <source>
        <dbReference type="RuleBase" id="RU000688"/>
    </source>
</evidence>
<evidence type="ECO:0000256" key="5">
    <source>
        <dbReference type="ARBA" id="ARBA00023136"/>
    </source>
</evidence>
<comment type="subcellular location">
    <subcellularLocation>
        <location evidence="1">Membrane</location>
        <topology evidence="1">Multi-pass membrane protein</topology>
    </subcellularLocation>
</comment>
<evidence type="ECO:0000259" key="10">
    <source>
        <dbReference type="PROSITE" id="PS50262"/>
    </source>
</evidence>
<dbReference type="PROSITE" id="PS00237">
    <property type="entry name" value="G_PROTEIN_RECEP_F1_1"/>
    <property type="match status" value="1"/>
</dbReference>
<evidence type="ECO:0000256" key="3">
    <source>
        <dbReference type="ARBA" id="ARBA00022989"/>
    </source>
</evidence>
<dbReference type="Pfam" id="PF00001">
    <property type="entry name" value="7tm_1"/>
    <property type="match status" value="1"/>
</dbReference>